<dbReference type="Pfam" id="PF00535">
    <property type="entry name" value="Glycos_transf_2"/>
    <property type="match status" value="1"/>
</dbReference>
<feature type="domain" description="Glycosyltransferase 2-like" evidence="1">
    <location>
        <begin position="5"/>
        <end position="184"/>
    </location>
</feature>
<dbReference type="Proteomes" id="UP000031552">
    <property type="component" value="Unassembled WGS sequence"/>
</dbReference>
<keyword evidence="2" id="KW-0808">Transferase</keyword>
<organism evidence="2 3">
    <name type="scientific">Candidatus Criblamydia sequanensis CRIB-18</name>
    <dbReference type="NCBI Taxonomy" id="1437425"/>
    <lineage>
        <taxon>Bacteria</taxon>
        <taxon>Pseudomonadati</taxon>
        <taxon>Chlamydiota</taxon>
        <taxon>Chlamydiia</taxon>
        <taxon>Parachlamydiales</taxon>
        <taxon>Candidatus Criblamydiaceae</taxon>
        <taxon>Candidatus Criblamydia</taxon>
    </lineage>
</organism>
<proteinExistence type="predicted"/>
<reference evidence="2" key="1">
    <citation type="submission" date="2013-12" db="EMBL/GenBank/DDBJ databases">
        <authorList>
            <person name="Linke B."/>
        </authorList>
    </citation>
    <scope>NUCLEOTIDE SEQUENCE [LARGE SCALE GENOMIC DNA]</scope>
    <source>
        <strain evidence="2">CRIB-18</strain>
    </source>
</reference>
<protein>
    <submittedName>
        <fullName evidence="2">Glycosyl transferase</fullName>
    </submittedName>
</protein>
<dbReference type="STRING" id="1437425.CSEC_1533"/>
<dbReference type="eggNOG" id="COG1216">
    <property type="taxonomic scope" value="Bacteria"/>
</dbReference>
<dbReference type="GO" id="GO:0016740">
    <property type="term" value="F:transferase activity"/>
    <property type="evidence" value="ECO:0007669"/>
    <property type="project" value="UniProtKB-KW"/>
</dbReference>
<dbReference type="OrthoDB" id="9771846at2"/>
<dbReference type="CDD" id="cd04186">
    <property type="entry name" value="GT_2_like_c"/>
    <property type="match status" value="1"/>
</dbReference>
<gene>
    <name evidence="2" type="ORF">CSEC_1533</name>
</gene>
<dbReference type="PANTHER" id="PTHR43179:SF7">
    <property type="entry name" value="RHAMNOSYLTRANSFERASE WBBL"/>
    <property type="match status" value="1"/>
</dbReference>
<dbReference type="Gene3D" id="3.90.550.10">
    <property type="entry name" value="Spore Coat Polysaccharide Biosynthesis Protein SpsA, Chain A"/>
    <property type="match status" value="1"/>
</dbReference>
<comment type="caution">
    <text evidence="2">The sequence shown here is derived from an EMBL/GenBank/DDBJ whole genome shotgun (WGS) entry which is preliminary data.</text>
</comment>
<dbReference type="RefSeq" id="WP_041017888.1">
    <property type="nucleotide sequence ID" value="NZ_CCEJ010000007.1"/>
</dbReference>
<evidence type="ECO:0000259" key="1">
    <source>
        <dbReference type="Pfam" id="PF00535"/>
    </source>
</evidence>
<keyword evidence="3" id="KW-1185">Reference proteome</keyword>
<sequence length="278" mass="32065">MKKVSVIIVTHDSEAFLTKAVTCLNNQTTKPYEVLIVDTGSKDKSYLEAFLRFKGFQIHNAGEEVGFCKGNNHGLKFVDPLSDYVLLLNPDAYLTPGFIEKAIDFMEKPLNQSVGILTGKLLGFDNTKEEPTGKYDSTGIFRTFWGYWYDRGQGETENKDFETKEYVKAICGALMFIRKTALKEVLIKNEYIFDESFFMYKEDIELSMRMQKKGWKLAYEPEIAAYHCRGWDPNRKKMARKYRLMSARNELIIHKRMGSLLGMCYSSLKYAAVLIFNV</sequence>
<dbReference type="SUPFAM" id="SSF53448">
    <property type="entry name" value="Nucleotide-diphospho-sugar transferases"/>
    <property type="match status" value="1"/>
</dbReference>
<dbReference type="InterPro" id="IPR001173">
    <property type="entry name" value="Glyco_trans_2-like"/>
</dbReference>
<reference evidence="2" key="2">
    <citation type="submission" date="2014-09" db="EMBL/GenBank/DDBJ databases">
        <title>Criblamydia sequanensis harbors a mega-plasmid encoding arsenite resistance.</title>
        <authorList>
            <person name="Bertelli C."/>
            <person name="Goesmann A."/>
            <person name="Greub G."/>
        </authorList>
    </citation>
    <scope>NUCLEOTIDE SEQUENCE [LARGE SCALE GENOMIC DNA]</scope>
    <source>
        <strain evidence="2">CRIB-18</strain>
    </source>
</reference>
<evidence type="ECO:0000313" key="2">
    <source>
        <dbReference type="EMBL" id="CDR34347.1"/>
    </source>
</evidence>
<name>A0A090CZC1_9BACT</name>
<dbReference type="EMBL" id="CCEJ010000007">
    <property type="protein sequence ID" value="CDR34347.1"/>
    <property type="molecule type" value="Genomic_DNA"/>
</dbReference>
<dbReference type="AlphaFoldDB" id="A0A090CZC1"/>
<dbReference type="InterPro" id="IPR029044">
    <property type="entry name" value="Nucleotide-diphossugar_trans"/>
</dbReference>
<evidence type="ECO:0000313" key="3">
    <source>
        <dbReference type="Proteomes" id="UP000031552"/>
    </source>
</evidence>
<dbReference type="PANTHER" id="PTHR43179">
    <property type="entry name" value="RHAMNOSYLTRANSFERASE WBBL"/>
    <property type="match status" value="1"/>
</dbReference>
<accession>A0A090CZC1</accession>